<evidence type="ECO:0000313" key="2">
    <source>
        <dbReference type="Proteomes" id="UP000499080"/>
    </source>
</evidence>
<sequence>MRRVLQQNDIGSCRWQLILRETEFRGSARLILDSASGGHFGVMKTEQNRERFYWNQLRADVKYGAEVPRLQTPKQEPKGRLQL</sequence>
<dbReference type="Proteomes" id="UP000499080">
    <property type="component" value="Unassembled WGS sequence"/>
</dbReference>
<dbReference type="EMBL" id="BGPR01000507">
    <property type="protein sequence ID" value="GBM23975.1"/>
    <property type="molecule type" value="Genomic_DNA"/>
</dbReference>
<accession>A0A4Y2E866</accession>
<proteinExistence type="predicted"/>
<reference evidence="1 2" key="1">
    <citation type="journal article" date="2019" name="Sci. Rep.">
        <title>Orb-weaving spider Araneus ventricosus genome elucidates the spidroin gene catalogue.</title>
        <authorList>
            <person name="Kono N."/>
            <person name="Nakamura H."/>
            <person name="Ohtoshi R."/>
            <person name="Moran D.A.P."/>
            <person name="Shinohara A."/>
            <person name="Yoshida Y."/>
            <person name="Fujiwara M."/>
            <person name="Mori M."/>
            <person name="Tomita M."/>
            <person name="Arakawa K."/>
        </authorList>
    </citation>
    <scope>NUCLEOTIDE SEQUENCE [LARGE SCALE GENOMIC DNA]</scope>
</reference>
<evidence type="ECO:0000313" key="1">
    <source>
        <dbReference type="EMBL" id="GBM23975.1"/>
    </source>
</evidence>
<evidence type="ECO:0008006" key="3">
    <source>
        <dbReference type="Google" id="ProtNLM"/>
    </source>
</evidence>
<keyword evidence="2" id="KW-1185">Reference proteome</keyword>
<dbReference type="AlphaFoldDB" id="A0A4Y2E866"/>
<comment type="caution">
    <text evidence="1">The sequence shown here is derived from an EMBL/GenBank/DDBJ whole genome shotgun (WGS) entry which is preliminary data.</text>
</comment>
<organism evidence="1 2">
    <name type="scientific">Araneus ventricosus</name>
    <name type="common">Orbweaver spider</name>
    <name type="synonym">Epeira ventricosa</name>
    <dbReference type="NCBI Taxonomy" id="182803"/>
    <lineage>
        <taxon>Eukaryota</taxon>
        <taxon>Metazoa</taxon>
        <taxon>Ecdysozoa</taxon>
        <taxon>Arthropoda</taxon>
        <taxon>Chelicerata</taxon>
        <taxon>Arachnida</taxon>
        <taxon>Araneae</taxon>
        <taxon>Araneomorphae</taxon>
        <taxon>Entelegynae</taxon>
        <taxon>Araneoidea</taxon>
        <taxon>Araneidae</taxon>
        <taxon>Araneus</taxon>
    </lineage>
</organism>
<gene>
    <name evidence="1" type="ORF">AVEN_198206_1</name>
</gene>
<name>A0A4Y2E866_ARAVE</name>
<dbReference type="OrthoDB" id="10030726at2759"/>
<protein>
    <recommendedName>
        <fullName evidence="3">Integrase zinc-binding domain-containing protein</fullName>
    </recommendedName>
</protein>